<sequence>MDARMQAPQELWVFDEILVHREGQDAEMFFDAPRVQERVVDRALDEHQRRIRFYLDTLKARTQHGAPLRAMDAGVGTDESWAEEEAKKEKLERELKERNEEMKEEKEKLMKANAANGRLTAHLAQTSLELGSTLAREELLRQEVLLLRARLAEADEERVRLAALLQAAVQAIDIPVEPELAADVQQQEDEVEHLLRPDMDQASPRKRRRSSSSCSDGSSVKRSRSGAESPDVFRTPERGVEHARNGQDATSGEEEEEGEREPQLEEEDEVVPESDQEELAESSSSGPPSPAPSSPPRSLPPATPPRTPTPPVQPTRRQRRAQAVMGVLKRSSRIGNTLPGPQPKPPVDAQPIPLAVLAPLTAAEVGATIQTRLADYDSGVYIQNLAVVVKLGRYLTTARRLSRNLPSSIKDLQDLESLKESLSRQF</sequence>
<feature type="compositionally biased region" description="Acidic residues" evidence="2">
    <location>
        <begin position="251"/>
        <end position="280"/>
    </location>
</feature>
<dbReference type="Proteomes" id="UP000835052">
    <property type="component" value="Unassembled WGS sequence"/>
</dbReference>
<feature type="compositionally biased region" description="Basic and acidic residues" evidence="2">
    <location>
        <begin position="234"/>
        <end position="245"/>
    </location>
</feature>
<keyword evidence="1" id="KW-0175">Coiled coil</keyword>
<comment type="caution">
    <text evidence="3">The sequence shown here is derived from an EMBL/GenBank/DDBJ whole genome shotgun (WGS) entry which is preliminary data.</text>
</comment>
<accession>A0A8S1HK29</accession>
<feature type="region of interest" description="Disordered" evidence="2">
    <location>
        <begin position="194"/>
        <end position="347"/>
    </location>
</feature>
<evidence type="ECO:0000313" key="4">
    <source>
        <dbReference type="Proteomes" id="UP000835052"/>
    </source>
</evidence>
<feature type="compositionally biased region" description="Pro residues" evidence="2">
    <location>
        <begin position="287"/>
        <end position="313"/>
    </location>
</feature>
<dbReference type="AlphaFoldDB" id="A0A8S1HK29"/>
<feature type="coiled-coil region" evidence="1">
    <location>
        <begin position="81"/>
        <end position="157"/>
    </location>
</feature>
<evidence type="ECO:0000256" key="1">
    <source>
        <dbReference type="SAM" id="Coils"/>
    </source>
</evidence>
<evidence type="ECO:0000256" key="2">
    <source>
        <dbReference type="SAM" id="MobiDB-lite"/>
    </source>
</evidence>
<gene>
    <name evidence="3" type="ORF">CAUJ_LOCUS12935</name>
</gene>
<evidence type="ECO:0000313" key="3">
    <source>
        <dbReference type="EMBL" id="CAD6197025.1"/>
    </source>
</evidence>
<organism evidence="3 4">
    <name type="scientific">Caenorhabditis auriculariae</name>
    <dbReference type="NCBI Taxonomy" id="2777116"/>
    <lineage>
        <taxon>Eukaryota</taxon>
        <taxon>Metazoa</taxon>
        <taxon>Ecdysozoa</taxon>
        <taxon>Nematoda</taxon>
        <taxon>Chromadorea</taxon>
        <taxon>Rhabditida</taxon>
        <taxon>Rhabditina</taxon>
        <taxon>Rhabditomorpha</taxon>
        <taxon>Rhabditoidea</taxon>
        <taxon>Rhabditidae</taxon>
        <taxon>Peloderinae</taxon>
        <taxon>Caenorhabditis</taxon>
    </lineage>
</organism>
<protein>
    <submittedName>
        <fullName evidence="3">Uncharacterized protein</fullName>
    </submittedName>
</protein>
<proteinExistence type="predicted"/>
<keyword evidence="4" id="KW-1185">Reference proteome</keyword>
<reference evidence="3" key="1">
    <citation type="submission" date="2020-10" db="EMBL/GenBank/DDBJ databases">
        <authorList>
            <person name="Kikuchi T."/>
        </authorList>
    </citation>
    <scope>NUCLEOTIDE SEQUENCE</scope>
    <source>
        <strain evidence="3">NKZ352</strain>
    </source>
</reference>
<feature type="compositionally biased region" description="Low complexity" evidence="2">
    <location>
        <begin position="211"/>
        <end position="220"/>
    </location>
</feature>
<name>A0A8S1HK29_9PELO</name>
<dbReference type="EMBL" id="CAJGYM010000084">
    <property type="protein sequence ID" value="CAD6197025.1"/>
    <property type="molecule type" value="Genomic_DNA"/>
</dbReference>